<reference evidence="2" key="1">
    <citation type="submission" date="2022-11" db="UniProtKB">
        <authorList>
            <consortium name="WormBaseParasite"/>
        </authorList>
    </citation>
    <scope>IDENTIFICATION</scope>
</reference>
<evidence type="ECO:0000313" key="2">
    <source>
        <dbReference type="WBParaSite" id="nRc.2.0.1.t37932-RA"/>
    </source>
</evidence>
<sequence>MCKLRNVPPLDLIFNHHFMNKVFFREKFNPLTNDYMIGFWLATFLATMAADEDQITDVLFGTLGGHGGFKTLTILPQGADNMSTNLPPVGGQHLPKQSYFSLHWDC</sequence>
<accession>A0A915KGS8</accession>
<keyword evidence="1" id="KW-1185">Reference proteome</keyword>
<dbReference type="AlphaFoldDB" id="A0A915KGS8"/>
<proteinExistence type="predicted"/>
<evidence type="ECO:0000313" key="1">
    <source>
        <dbReference type="Proteomes" id="UP000887565"/>
    </source>
</evidence>
<name>A0A915KGS8_ROMCU</name>
<protein>
    <submittedName>
        <fullName evidence="2">Uncharacterized protein</fullName>
    </submittedName>
</protein>
<organism evidence="1 2">
    <name type="scientific">Romanomermis culicivorax</name>
    <name type="common">Nematode worm</name>
    <dbReference type="NCBI Taxonomy" id="13658"/>
    <lineage>
        <taxon>Eukaryota</taxon>
        <taxon>Metazoa</taxon>
        <taxon>Ecdysozoa</taxon>
        <taxon>Nematoda</taxon>
        <taxon>Enoplea</taxon>
        <taxon>Dorylaimia</taxon>
        <taxon>Mermithida</taxon>
        <taxon>Mermithoidea</taxon>
        <taxon>Mermithidae</taxon>
        <taxon>Romanomermis</taxon>
    </lineage>
</organism>
<dbReference type="WBParaSite" id="nRc.2.0.1.t37932-RA">
    <property type="protein sequence ID" value="nRc.2.0.1.t37932-RA"/>
    <property type="gene ID" value="nRc.2.0.1.g37932"/>
</dbReference>
<dbReference type="Proteomes" id="UP000887565">
    <property type="component" value="Unplaced"/>
</dbReference>